<evidence type="ECO:0000256" key="5">
    <source>
        <dbReference type="ARBA" id="ARBA00038306"/>
    </source>
</evidence>
<evidence type="ECO:0000256" key="6">
    <source>
        <dbReference type="SAM" id="SignalP"/>
    </source>
</evidence>
<dbReference type="GO" id="GO:0009279">
    <property type="term" value="C:cell outer membrane"/>
    <property type="evidence" value="ECO:0007669"/>
    <property type="project" value="UniProtKB-SubCell"/>
</dbReference>
<dbReference type="RefSeq" id="WP_075639962.1">
    <property type="nucleotide sequence ID" value="NZ_MKIM01000027.1"/>
</dbReference>
<accession>A0A1Q8ZRD4</accession>
<sequence length="216" mass="22416">MKKTILAAGIATLFMSGAAFAADAVETIPAPPAAVDTPAPVFSWAGGYAGIHGGYGWADGRVSGTSGSSKQDFDGGRIGGFAGWNFDMGSNVILGAEGDLNYDWNKSSFGSQNFGTDVSGSVRARAGYAMDKALLYVAGGWTGAGAKFKDSATGVNTGEMVNGWTVGAGVDYAVTDKVFTRVEYRYNDYGSKNFFGGNNVRDLSQNVVNVGVGMKF</sequence>
<dbReference type="STRING" id="1867956.BJF95_07950"/>
<keyword evidence="9" id="KW-1185">Reference proteome</keyword>
<evidence type="ECO:0000313" key="9">
    <source>
        <dbReference type="Proteomes" id="UP000186894"/>
    </source>
</evidence>
<comment type="caution">
    <text evidence="8">The sequence shown here is derived from an EMBL/GenBank/DDBJ whole genome shotgun (WGS) entry which is preliminary data.</text>
</comment>
<evidence type="ECO:0000256" key="3">
    <source>
        <dbReference type="ARBA" id="ARBA00023136"/>
    </source>
</evidence>
<dbReference type="Gene3D" id="2.40.160.20">
    <property type="match status" value="1"/>
</dbReference>
<dbReference type="AlphaFoldDB" id="A0A1Q8ZRD4"/>
<keyword evidence="2 6" id="KW-0732">Signal</keyword>
<comment type="subcellular location">
    <subcellularLocation>
        <location evidence="1">Cell outer membrane</location>
    </subcellularLocation>
</comment>
<keyword evidence="4" id="KW-0998">Cell outer membrane</keyword>
<gene>
    <name evidence="8" type="ORF">BJF95_07950</name>
</gene>
<evidence type="ECO:0000313" key="8">
    <source>
        <dbReference type="EMBL" id="OLP44451.1"/>
    </source>
</evidence>
<keyword evidence="3" id="KW-0472">Membrane</keyword>
<evidence type="ECO:0000256" key="4">
    <source>
        <dbReference type="ARBA" id="ARBA00023237"/>
    </source>
</evidence>
<reference evidence="8 9" key="1">
    <citation type="submission" date="2016-09" db="EMBL/GenBank/DDBJ databases">
        <title>Rhizobium oryziradicis sp. nov., isolated from the root of rice.</title>
        <authorList>
            <person name="Zhao J."/>
            <person name="Zhang X."/>
        </authorList>
    </citation>
    <scope>NUCLEOTIDE SEQUENCE [LARGE SCALE GENOMIC DNA]</scope>
    <source>
        <strain evidence="8 9">N19</strain>
    </source>
</reference>
<dbReference type="EMBL" id="MKIM01000027">
    <property type="protein sequence ID" value="OLP44451.1"/>
    <property type="molecule type" value="Genomic_DNA"/>
</dbReference>
<feature type="domain" description="Outer membrane protein beta-barrel" evidence="7">
    <location>
        <begin position="43"/>
        <end position="216"/>
    </location>
</feature>
<comment type="similarity">
    <text evidence="5">Belongs to the Omp25/RopB family.</text>
</comment>
<dbReference type="OrthoDB" id="9815357at2"/>
<dbReference type="PANTHER" id="PTHR34001">
    <property type="entry name" value="BLL7405 PROTEIN"/>
    <property type="match status" value="1"/>
</dbReference>
<dbReference type="Proteomes" id="UP000186894">
    <property type="component" value="Unassembled WGS sequence"/>
</dbReference>
<dbReference type="InterPro" id="IPR027385">
    <property type="entry name" value="Beta-barrel_OMP"/>
</dbReference>
<dbReference type="InterPro" id="IPR011250">
    <property type="entry name" value="OMP/PagP_B-barrel"/>
</dbReference>
<evidence type="ECO:0000259" key="7">
    <source>
        <dbReference type="Pfam" id="PF13505"/>
    </source>
</evidence>
<dbReference type="InterPro" id="IPR051692">
    <property type="entry name" value="OMP-like"/>
</dbReference>
<feature type="chain" id="PRO_5012683488" description="Outer membrane protein beta-barrel domain-containing protein" evidence="6">
    <location>
        <begin position="22"/>
        <end position="216"/>
    </location>
</feature>
<dbReference type="PANTHER" id="PTHR34001:SF3">
    <property type="entry name" value="BLL7405 PROTEIN"/>
    <property type="match status" value="1"/>
</dbReference>
<evidence type="ECO:0000256" key="1">
    <source>
        <dbReference type="ARBA" id="ARBA00004442"/>
    </source>
</evidence>
<name>A0A1Q8ZRD4_9HYPH</name>
<dbReference type="SUPFAM" id="SSF56925">
    <property type="entry name" value="OMPA-like"/>
    <property type="match status" value="1"/>
</dbReference>
<organism evidence="8 9">
    <name type="scientific">Rhizobium oryziradicis</name>
    <dbReference type="NCBI Taxonomy" id="1867956"/>
    <lineage>
        <taxon>Bacteria</taxon>
        <taxon>Pseudomonadati</taxon>
        <taxon>Pseudomonadota</taxon>
        <taxon>Alphaproteobacteria</taxon>
        <taxon>Hyphomicrobiales</taxon>
        <taxon>Rhizobiaceae</taxon>
        <taxon>Rhizobium/Agrobacterium group</taxon>
        <taxon>Rhizobium</taxon>
    </lineage>
</organism>
<protein>
    <recommendedName>
        <fullName evidence="7">Outer membrane protein beta-barrel domain-containing protein</fullName>
    </recommendedName>
</protein>
<feature type="signal peptide" evidence="6">
    <location>
        <begin position="1"/>
        <end position="21"/>
    </location>
</feature>
<dbReference type="Pfam" id="PF13505">
    <property type="entry name" value="OMP_b-brl"/>
    <property type="match status" value="1"/>
</dbReference>
<evidence type="ECO:0000256" key="2">
    <source>
        <dbReference type="ARBA" id="ARBA00022729"/>
    </source>
</evidence>
<proteinExistence type="inferred from homology"/>